<dbReference type="KEGG" id="dph:EHF33_15950"/>
<dbReference type="Gene3D" id="1.50.10.10">
    <property type="match status" value="1"/>
</dbReference>
<dbReference type="OrthoDB" id="9763537at2"/>
<dbReference type="PANTHER" id="PTHR34987">
    <property type="entry name" value="C, PUTATIVE (AFU_ORTHOLOGUE AFUA_3G02880)-RELATED"/>
    <property type="match status" value="1"/>
</dbReference>
<dbReference type="InterPro" id="IPR008928">
    <property type="entry name" value="6-hairpin_glycosidase_sf"/>
</dbReference>
<evidence type="ECO:0000256" key="1">
    <source>
        <dbReference type="ARBA" id="ARBA00000094"/>
    </source>
</evidence>
<dbReference type="EC" id="3.2.1.26" evidence="3"/>
<keyword evidence="7" id="KW-0175">Coiled coil</keyword>
<protein>
    <recommendedName>
        <fullName evidence="3">beta-fructofuranosidase</fullName>
        <ecNumber evidence="3">3.2.1.26</ecNumber>
    </recommendedName>
</protein>
<reference evidence="8 9" key="1">
    <citation type="submission" date="2018-11" db="EMBL/GenBank/DDBJ databases">
        <title>Deinococcus shelandsis sp. nov., isolated from South Shetland Islands soil of Antarctica.</title>
        <authorList>
            <person name="Tian J."/>
        </authorList>
    </citation>
    <scope>NUCLEOTIDE SEQUENCE [LARGE SCALE GENOMIC DNA]</scope>
    <source>
        <strain evidence="8 9">S14-83T</strain>
    </source>
</reference>
<keyword evidence="9" id="KW-1185">Reference proteome</keyword>
<evidence type="ECO:0000256" key="3">
    <source>
        <dbReference type="ARBA" id="ARBA00012758"/>
    </source>
</evidence>
<comment type="similarity">
    <text evidence="2">Belongs to the glycosyl hydrolase 100 family.</text>
</comment>
<dbReference type="EMBL" id="CP034184">
    <property type="protein sequence ID" value="AZI44373.1"/>
    <property type="molecule type" value="Genomic_DNA"/>
</dbReference>
<dbReference type="SUPFAM" id="SSF48208">
    <property type="entry name" value="Six-hairpin glycosidases"/>
    <property type="match status" value="1"/>
</dbReference>
<accession>A0A3G8YHA6</accession>
<dbReference type="AlphaFoldDB" id="A0A3G8YHA6"/>
<evidence type="ECO:0000313" key="8">
    <source>
        <dbReference type="EMBL" id="AZI44373.1"/>
    </source>
</evidence>
<evidence type="ECO:0000256" key="5">
    <source>
        <dbReference type="ARBA" id="ARBA00023277"/>
    </source>
</evidence>
<dbReference type="InterPro" id="IPR012341">
    <property type="entry name" value="6hp_glycosidase-like_sf"/>
</dbReference>
<dbReference type="GO" id="GO:0005975">
    <property type="term" value="P:carbohydrate metabolic process"/>
    <property type="evidence" value="ECO:0007669"/>
    <property type="project" value="InterPro"/>
</dbReference>
<evidence type="ECO:0000256" key="2">
    <source>
        <dbReference type="ARBA" id="ARBA00007671"/>
    </source>
</evidence>
<dbReference type="InterPro" id="IPR024746">
    <property type="entry name" value="Glyco_hydro_100"/>
</dbReference>
<dbReference type="PANTHER" id="PTHR34987:SF4">
    <property type="entry name" value="ALPHA-L-RHAMNOSIDASE C-TERMINAL DOMAIN-CONTAINING PROTEIN"/>
    <property type="match status" value="1"/>
</dbReference>
<name>A0A3G8YHA6_9DEIO</name>
<dbReference type="RefSeq" id="WP_124873946.1">
    <property type="nucleotide sequence ID" value="NZ_CP034184.1"/>
</dbReference>
<comment type="catalytic activity">
    <reaction evidence="1">
        <text>Hydrolysis of terminal non-reducing beta-D-fructofuranoside residues in beta-D-fructofuranosides.</text>
        <dbReference type="EC" id="3.2.1.26"/>
    </reaction>
</comment>
<dbReference type="GO" id="GO:0004564">
    <property type="term" value="F:beta-fructofuranosidase activity"/>
    <property type="evidence" value="ECO:0007669"/>
    <property type="project" value="UniProtKB-EC"/>
</dbReference>
<dbReference type="Proteomes" id="UP000276417">
    <property type="component" value="Chromosome 2"/>
</dbReference>
<dbReference type="Pfam" id="PF12899">
    <property type="entry name" value="Glyco_hydro_100"/>
    <property type="match status" value="1"/>
</dbReference>
<keyword evidence="6" id="KW-0326">Glycosidase</keyword>
<evidence type="ECO:0000256" key="4">
    <source>
        <dbReference type="ARBA" id="ARBA00022801"/>
    </source>
</evidence>
<sequence>MDKVEQAYQEALQVLRGCASPLGLKASSLGSGYPQVWARDAPITALGALMTGDEELIQAVRVSLETLGAHQSALGMIPLNVDTRTGEVTTENAGAIDANMWFVLGHFAYHQTTGDAAFLRAAWPRLQAALTWLAYQDMNGCGLLEAPEAADWADLYSTRYNTLYANALYVGTLEAAAQLSAALDSASGEGQQLREQAADVRRKINLLLWLDRPWNGHEFGQQLEELRAMRLEWFFLYQNTATLTEKPFYLSWAGFREFGNTFDGFGNMLAILFGVADSEQTSSILDYAHAAGTDDPAPLKAFFPPIYPGERDWREHFRSRNLNLPDQYHNGGIWPFLGGFYVLTLQQVGMRGRAEEALHSLALANEKGRTRPWEFNEWLHGRSGRPMGHPLQAWSAGMYVCAYQAVRLGKIPALPLNLHSTQLGGQIPSFEP</sequence>
<keyword evidence="4" id="KW-0378">Hydrolase</keyword>
<proteinExistence type="inferred from homology"/>
<evidence type="ECO:0000256" key="6">
    <source>
        <dbReference type="ARBA" id="ARBA00023295"/>
    </source>
</evidence>
<evidence type="ECO:0000313" key="9">
    <source>
        <dbReference type="Proteomes" id="UP000276417"/>
    </source>
</evidence>
<keyword evidence="5" id="KW-0119">Carbohydrate metabolism</keyword>
<organism evidence="8 9">
    <name type="scientific">Deinococcus psychrotolerans</name>
    <dbReference type="NCBI Taxonomy" id="2489213"/>
    <lineage>
        <taxon>Bacteria</taxon>
        <taxon>Thermotogati</taxon>
        <taxon>Deinococcota</taxon>
        <taxon>Deinococci</taxon>
        <taxon>Deinococcales</taxon>
        <taxon>Deinococcaceae</taxon>
        <taxon>Deinococcus</taxon>
    </lineage>
</organism>
<gene>
    <name evidence="8" type="ORF">EHF33_15950</name>
</gene>
<feature type="coiled-coil region" evidence="7">
    <location>
        <begin position="176"/>
        <end position="203"/>
    </location>
</feature>
<dbReference type="GO" id="GO:0033926">
    <property type="term" value="F:endo-alpha-N-acetylgalactosaminidase activity"/>
    <property type="evidence" value="ECO:0007669"/>
    <property type="project" value="InterPro"/>
</dbReference>
<evidence type="ECO:0000256" key="7">
    <source>
        <dbReference type="SAM" id="Coils"/>
    </source>
</evidence>